<comment type="caution">
    <text evidence="1">The sequence shown here is derived from an EMBL/GenBank/DDBJ whole genome shotgun (WGS) entry which is preliminary data.</text>
</comment>
<dbReference type="RefSeq" id="WP_059052661.1">
    <property type="nucleotide sequence ID" value="NZ_LOJF01000001.1"/>
</dbReference>
<proteinExistence type="predicted"/>
<evidence type="ECO:0000313" key="2">
    <source>
        <dbReference type="Proteomes" id="UP000054078"/>
    </source>
</evidence>
<dbReference type="InterPro" id="IPR006311">
    <property type="entry name" value="TAT_signal"/>
</dbReference>
<dbReference type="AlphaFoldDB" id="A0A117J4J0"/>
<organism evidence="1 2">
    <name type="scientific">Tractidigestivibacter scatoligenes</name>
    <name type="common">Olsenella scatoligenes</name>
    <dbReference type="NCBI Taxonomy" id="1299998"/>
    <lineage>
        <taxon>Bacteria</taxon>
        <taxon>Bacillati</taxon>
        <taxon>Actinomycetota</taxon>
        <taxon>Coriobacteriia</taxon>
        <taxon>Coriobacteriales</taxon>
        <taxon>Atopobiaceae</taxon>
        <taxon>Tractidigestivibacter</taxon>
    </lineage>
</organism>
<name>A0A117J4J0_TRASO</name>
<keyword evidence="2" id="KW-1185">Reference proteome</keyword>
<evidence type="ECO:0000313" key="1">
    <source>
        <dbReference type="EMBL" id="KUH58914.1"/>
    </source>
</evidence>
<dbReference type="Proteomes" id="UP000054078">
    <property type="component" value="Unassembled WGS sequence"/>
</dbReference>
<gene>
    <name evidence="1" type="ORF">AUL39_00765</name>
</gene>
<accession>A0A117J4J0</accession>
<dbReference type="PROSITE" id="PS51318">
    <property type="entry name" value="TAT"/>
    <property type="match status" value="1"/>
</dbReference>
<dbReference type="EMBL" id="LOJF01000001">
    <property type="protein sequence ID" value="KUH58914.1"/>
    <property type="molecule type" value="Genomic_DNA"/>
</dbReference>
<reference evidence="1 2" key="1">
    <citation type="submission" date="2015-12" db="EMBL/GenBank/DDBJ databases">
        <title>Draft Genome Sequence of Olsenella scatoligenes SK9K4T; a Producer of 3-Methylindole- (skatole) and 4-Methylphenol- (p-cresol) Isolated from Pig Feces.</title>
        <authorList>
            <person name="Li X."/>
            <person name="Borg B."/>
            <person name="Canibe N."/>
        </authorList>
    </citation>
    <scope>NUCLEOTIDE SEQUENCE [LARGE SCALE GENOMIC DNA]</scope>
    <source>
        <strain evidence="1 2">SK9K4</strain>
    </source>
</reference>
<sequence length="413" mass="43635">MLGHRHTQASHRAGISRRSFFKTGVAAASAAATIGVLAGCTNTAQDTADTAEPVNVSEDTGTSVLDTFTSVDLPYSASNQWTLPLGNVLHPAEGVWLPVTTAGASSNPMVVASAFSTSSGELKEVVTKTVTGTTTSVIYSVACSDSVYAWVELDMITREWSLFASAFSNGALTGETKTLWQADSDWDPAPVACSGTSVIWQVQPSTSGSKTAETSYCYLWTVGSSDAQAVVESPGRFATSPAVCGDWVVLAPRVRASEGTYYGVTAYTIADGLQTKVDQLVMPASVKPFRACRMGEKFVVSVEANYSSGGLLGNMGTYIGSSDGSDFLYLSREPFECAAAGKNGVYFIKSRSSYIVVNANDQTYSVLSSVDRSVDYGEYPARVGECNTFVTFSSVKDATTGYPASVIVRTFPL</sequence>
<dbReference type="STRING" id="1299998.AUL39_00765"/>
<protein>
    <submittedName>
        <fullName evidence="1">Tat pathway signal protein</fullName>
    </submittedName>
</protein>